<accession>A0ABD3I8Q4</accession>
<dbReference type="Proteomes" id="UP001633002">
    <property type="component" value="Unassembled WGS sequence"/>
</dbReference>
<evidence type="ECO:0000313" key="2">
    <source>
        <dbReference type="EMBL" id="KAL3699676.1"/>
    </source>
</evidence>
<feature type="compositionally biased region" description="Basic and acidic residues" evidence="1">
    <location>
        <begin position="178"/>
        <end position="207"/>
    </location>
</feature>
<reference evidence="2 3" key="1">
    <citation type="submission" date="2024-09" db="EMBL/GenBank/DDBJ databases">
        <title>Chromosome-scale assembly of Riccia sorocarpa.</title>
        <authorList>
            <person name="Paukszto L."/>
        </authorList>
    </citation>
    <scope>NUCLEOTIDE SEQUENCE [LARGE SCALE GENOMIC DNA]</scope>
    <source>
        <strain evidence="2">LP-2024</strain>
        <tissue evidence="2">Aerial parts of the thallus</tissue>
    </source>
</reference>
<feature type="compositionally biased region" description="Polar residues" evidence="1">
    <location>
        <begin position="134"/>
        <end position="148"/>
    </location>
</feature>
<dbReference type="EMBL" id="JBJQOH010000001">
    <property type="protein sequence ID" value="KAL3699676.1"/>
    <property type="molecule type" value="Genomic_DNA"/>
</dbReference>
<comment type="caution">
    <text evidence="2">The sequence shown here is derived from an EMBL/GenBank/DDBJ whole genome shotgun (WGS) entry which is preliminary data.</text>
</comment>
<organism evidence="2 3">
    <name type="scientific">Riccia sorocarpa</name>
    <dbReference type="NCBI Taxonomy" id="122646"/>
    <lineage>
        <taxon>Eukaryota</taxon>
        <taxon>Viridiplantae</taxon>
        <taxon>Streptophyta</taxon>
        <taxon>Embryophyta</taxon>
        <taxon>Marchantiophyta</taxon>
        <taxon>Marchantiopsida</taxon>
        <taxon>Marchantiidae</taxon>
        <taxon>Marchantiales</taxon>
        <taxon>Ricciaceae</taxon>
        <taxon>Riccia</taxon>
    </lineage>
</organism>
<sequence length="215" mass="24622">MFGTRANIDPPALMNVVYQNIAGSVLDDSRVFGEECVVGESDGDLDEPGDITFDKEMDQEEDDITVVPDLNPEVPLEHPLDGNMHSSDLPFDKDFSVKKPSDNAEPCTKDREDHVVSDSHTHEQSKEVTRRAQLKTTSTMKPQKSSLISVYEESQKERVVARREAMDARESFRQKMLIEKRMARTQKDRHREVQDERTDRRAEKKEGSFVSRARQ</sequence>
<dbReference type="AlphaFoldDB" id="A0ABD3I8Q4"/>
<feature type="compositionally biased region" description="Basic and acidic residues" evidence="1">
    <location>
        <begin position="90"/>
        <end position="130"/>
    </location>
</feature>
<evidence type="ECO:0000256" key="1">
    <source>
        <dbReference type="SAM" id="MobiDB-lite"/>
    </source>
</evidence>
<evidence type="ECO:0000313" key="3">
    <source>
        <dbReference type="Proteomes" id="UP001633002"/>
    </source>
</evidence>
<gene>
    <name evidence="2" type="ORF">R1sor_017698</name>
</gene>
<feature type="region of interest" description="Disordered" evidence="1">
    <location>
        <begin position="39"/>
        <end position="148"/>
    </location>
</feature>
<protein>
    <submittedName>
        <fullName evidence="2">Uncharacterized protein</fullName>
    </submittedName>
</protein>
<name>A0ABD3I8Q4_9MARC</name>
<feature type="region of interest" description="Disordered" evidence="1">
    <location>
        <begin position="178"/>
        <end position="215"/>
    </location>
</feature>
<proteinExistence type="predicted"/>
<keyword evidence="3" id="KW-1185">Reference proteome</keyword>